<dbReference type="EC" id="1.11.1.24" evidence="2"/>
<name>A0ABV5EY82_9FLAO</name>
<keyword evidence="2" id="KW-0575">Peroxidase</keyword>
<dbReference type="RefSeq" id="WP_382381250.1">
    <property type="nucleotide sequence ID" value="NZ_JBHMEZ010000003.1"/>
</dbReference>
<keyword evidence="2" id="KW-0560">Oxidoreductase</keyword>
<reference evidence="2 3" key="1">
    <citation type="submission" date="2024-09" db="EMBL/GenBank/DDBJ databases">
        <authorList>
            <person name="Sun Q."/>
            <person name="Mori K."/>
        </authorList>
    </citation>
    <scope>NUCLEOTIDE SEQUENCE [LARGE SCALE GENOMIC DNA]</scope>
    <source>
        <strain evidence="2 3">CECT 8286</strain>
    </source>
</reference>
<organism evidence="2 3">
    <name type="scientific">Formosa undariae</name>
    <dbReference type="NCBI Taxonomy" id="1325436"/>
    <lineage>
        <taxon>Bacteria</taxon>
        <taxon>Pseudomonadati</taxon>
        <taxon>Bacteroidota</taxon>
        <taxon>Flavobacteriia</taxon>
        <taxon>Flavobacteriales</taxon>
        <taxon>Flavobacteriaceae</taxon>
        <taxon>Formosa</taxon>
    </lineage>
</organism>
<dbReference type="InterPro" id="IPR036249">
    <property type="entry name" value="Thioredoxin-like_sf"/>
</dbReference>
<dbReference type="Proteomes" id="UP001589605">
    <property type="component" value="Unassembled WGS sequence"/>
</dbReference>
<evidence type="ECO:0000313" key="3">
    <source>
        <dbReference type="Proteomes" id="UP001589605"/>
    </source>
</evidence>
<dbReference type="GO" id="GO:0140824">
    <property type="term" value="F:thioredoxin-dependent peroxiredoxin activity"/>
    <property type="evidence" value="ECO:0007669"/>
    <property type="project" value="UniProtKB-EC"/>
</dbReference>
<dbReference type="Gene3D" id="3.40.30.10">
    <property type="entry name" value="Glutaredoxin"/>
    <property type="match status" value="1"/>
</dbReference>
<dbReference type="PROSITE" id="PS51257">
    <property type="entry name" value="PROKAR_LIPOPROTEIN"/>
    <property type="match status" value="1"/>
</dbReference>
<gene>
    <name evidence="2" type="ORF">ACFFVB_03580</name>
</gene>
<proteinExistence type="predicted"/>
<evidence type="ECO:0000313" key="2">
    <source>
        <dbReference type="EMBL" id="MFB9052151.1"/>
    </source>
</evidence>
<sequence>MKQILLLILGILLIGCKQKTTHTNEFSSHSDRIELTTKKIKGNSLFPAGAVPIYFNDTLDHYEYPVIFPEDLTEIKLATQHVDIKPFQFENLKKDNSDYLKVFLKENYPSHIDTLNLPPVKDNSICMMTGKRGTERIFIIDENNNKDFRDDAIRKLGKMDWETTDQLIKSKYKIFDGEKMKTDSTWVNIGKLKNKILFSVSHHLVSTFSIDTNKYQIGIVDRHSNFGFDRPILALLSENGVKKDSLPKSELLNKGEYLKLGSDYYKFENISNDGEKINLIKQKDVSHLVGTQVGFIAPKFTTQTIDSSTVSLDDYKGEYLVLANLTACYSAISTYQHYKEMTESFQGKISFIGIDNSTQSLPVNIKNLNLSGKFIFAELNNDEIQKHYRQDFSSRTCFLIDKEGHIQDKFEISDWKQSLTRIIK</sequence>
<dbReference type="EMBL" id="JBHMEZ010000003">
    <property type="protein sequence ID" value="MFB9052151.1"/>
    <property type="molecule type" value="Genomic_DNA"/>
</dbReference>
<dbReference type="Pfam" id="PF00578">
    <property type="entry name" value="AhpC-TSA"/>
    <property type="match status" value="1"/>
</dbReference>
<protein>
    <submittedName>
        <fullName evidence="2">Peroxiredoxin family protein</fullName>
        <ecNumber evidence="2">1.11.1.24</ecNumber>
    </submittedName>
</protein>
<evidence type="ECO:0000259" key="1">
    <source>
        <dbReference type="Pfam" id="PF00578"/>
    </source>
</evidence>
<dbReference type="InterPro" id="IPR000866">
    <property type="entry name" value="AhpC/TSA"/>
</dbReference>
<comment type="caution">
    <text evidence="2">The sequence shown here is derived from an EMBL/GenBank/DDBJ whole genome shotgun (WGS) entry which is preliminary data.</text>
</comment>
<accession>A0ABV5EY82</accession>
<keyword evidence="3" id="KW-1185">Reference proteome</keyword>
<dbReference type="SUPFAM" id="SSF52833">
    <property type="entry name" value="Thioredoxin-like"/>
    <property type="match status" value="1"/>
</dbReference>
<feature type="domain" description="Alkyl hydroperoxide reductase subunit C/ Thiol specific antioxidant" evidence="1">
    <location>
        <begin position="294"/>
        <end position="408"/>
    </location>
</feature>